<keyword evidence="2" id="KW-1185">Reference proteome</keyword>
<reference evidence="1 2" key="1">
    <citation type="submission" date="2020-05" db="EMBL/GenBank/DDBJ databases">
        <title>Genome Sequencing of Type Strains.</title>
        <authorList>
            <person name="Lemaire J.F."/>
            <person name="Inderbitzin P."/>
            <person name="Gregorio O.A."/>
            <person name="Collins S.B."/>
            <person name="Wespe N."/>
            <person name="Knight-Connoni V."/>
        </authorList>
    </citation>
    <scope>NUCLEOTIDE SEQUENCE [LARGE SCALE GENOMIC DNA]</scope>
    <source>
        <strain evidence="1 2">LMG 21957</strain>
    </source>
</reference>
<sequence length="116" mass="13637">MEIENEIAEAESAHRLEEVRVLEQKRSDLINTFTRDELMVIETVMKVGQSERGYRYHFNSDEIELIHLPIELTGPELMQKYSYYLVHKTKQELAKGIEDNTIVSRLLKEGMEILKL</sequence>
<dbReference type="Proteomes" id="UP000526125">
    <property type="component" value="Unassembled WGS sequence"/>
</dbReference>
<accession>A0A7Y6BV79</accession>
<protein>
    <submittedName>
        <fullName evidence="1">Uncharacterized protein</fullName>
    </submittedName>
</protein>
<evidence type="ECO:0000313" key="2">
    <source>
        <dbReference type="Proteomes" id="UP000526125"/>
    </source>
</evidence>
<dbReference type="AlphaFoldDB" id="A0A7Y6BV79"/>
<gene>
    <name evidence="1" type="ORF">HP552_10270</name>
</gene>
<organism evidence="1 2">
    <name type="scientific">Paenibacillus xylanilyticus</name>
    <dbReference type="NCBI Taxonomy" id="248903"/>
    <lineage>
        <taxon>Bacteria</taxon>
        <taxon>Bacillati</taxon>
        <taxon>Bacillota</taxon>
        <taxon>Bacilli</taxon>
        <taxon>Bacillales</taxon>
        <taxon>Paenibacillaceae</taxon>
        <taxon>Paenibacillus</taxon>
    </lineage>
</organism>
<proteinExistence type="predicted"/>
<comment type="caution">
    <text evidence="1">The sequence shown here is derived from an EMBL/GenBank/DDBJ whole genome shotgun (WGS) entry which is preliminary data.</text>
</comment>
<name>A0A7Y6BV79_9BACL</name>
<evidence type="ECO:0000313" key="1">
    <source>
        <dbReference type="EMBL" id="NUU75615.1"/>
    </source>
</evidence>
<dbReference type="EMBL" id="JABMCB010000173">
    <property type="protein sequence ID" value="NUU75615.1"/>
    <property type="molecule type" value="Genomic_DNA"/>
</dbReference>
<dbReference type="RefSeq" id="WP_175395424.1">
    <property type="nucleotide sequence ID" value="NZ_JABMCB010000173.1"/>
</dbReference>